<evidence type="ECO:0000313" key="8">
    <source>
        <dbReference type="Proteomes" id="UP001156102"/>
    </source>
</evidence>
<organism evidence="7 8">
    <name type="scientific">Ectobacillus ponti</name>
    <dbReference type="NCBI Taxonomy" id="2961894"/>
    <lineage>
        <taxon>Bacteria</taxon>
        <taxon>Bacillati</taxon>
        <taxon>Bacillota</taxon>
        <taxon>Bacilli</taxon>
        <taxon>Bacillales</taxon>
        <taxon>Bacillaceae</taxon>
        <taxon>Ectobacillus</taxon>
    </lineage>
</organism>
<evidence type="ECO:0000256" key="3">
    <source>
        <dbReference type="ARBA" id="ARBA00022692"/>
    </source>
</evidence>
<gene>
    <name evidence="7" type="primary">ctaG</name>
    <name evidence="7" type="ORF">NK662_17275</name>
</gene>
<keyword evidence="5 6" id="KW-0472">Membrane</keyword>
<feature type="transmembrane region" description="Helical" evidence="6">
    <location>
        <begin position="123"/>
        <end position="142"/>
    </location>
</feature>
<dbReference type="Proteomes" id="UP001156102">
    <property type="component" value="Unassembled WGS sequence"/>
</dbReference>
<keyword evidence="4 6" id="KW-1133">Transmembrane helix</keyword>
<proteinExistence type="predicted"/>
<feature type="transmembrane region" description="Helical" evidence="6">
    <location>
        <begin position="154"/>
        <end position="174"/>
    </location>
</feature>
<accession>A0AA41XDU3</accession>
<evidence type="ECO:0000256" key="5">
    <source>
        <dbReference type="ARBA" id="ARBA00023136"/>
    </source>
</evidence>
<dbReference type="InterPro" id="IPR019108">
    <property type="entry name" value="Caa3_assmbl_CtaG-rel"/>
</dbReference>
<comment type="subcellular location">
    <subcellularLocation>
        <location evidence="1">Cell membrane</location>
        <topology evidence="1">Multi-pass membrane protein</topology>
    </subcellularLocation>
</comment>
<sequence length="304" mass="34635">MSNLWIFGFEALWSPVFMLFMVGVLVAYFLIIGKYRSRFPNAEKVSGKQVFYFTAGIVLLYLAKGGPIDVLGHIIFSAHMVEMAVLYTVVPPLLLLGMPEWLLQHIISYRGVQLVLNTLGRPLIALFVFNGMFSIYHIPVVFDPMKQSQWGHPLFLFVMFISALLMWWPVLNPLPAYQSLTDIQKIGYMFANGMLLTPACALIIFASKPLFATYTDPQAWMQAMELCVPAGTLSSLGITGPDFLHWMPVVEDQQTGGVIMKIFQEIMYGTVIGYVFFRWVKKERQREQEMPQLPPYLLNSEKVK</sequence>
<protein>
    <submittedName>
        <fullName evidence="7">Cytochrome c oxidase assembly factor CtaG</fullName>
    </submittedName>
</protein>
<feature type="transmembrane region" description="Helical" evidence="6">
    <location>
        <begin position="83"/>
        <end position="103"/>
    </location>
</feature>
<dbReference type="EMBL" id="JANCLT010000010">
    <property type="protein sequence ID" value="MCP8970276.1"/>
    <property type="molecule type" value="Genomic_DNA"/>
</dbReference>
<keyword evidence="3 6" id="KW-0812">Transmembrane</keyword>
<feature type="transmembrane region" description="Helical" evidence="6">
    <location>
        <begin position="45"/>
        <end position="63"/>
    </location>
</feature>
<keyword evidence="8" id="KW-1185">Reference proteome</keyword>
<evidence type="ECO:0000256" key="1">
    <source>
        <dbReference type="ARBA" id="ARBA00004651"/>
    </source>
</evidence>
<evidence type="ECO:0000256" key="2">
    <source>
        <dbReference type="ARBA" id="ARBA00022475"/>
    </source>
</evidence>
<dbReference type="NCBIfam" id="TIGR02737">
    <property type="entry name" value="caa3_CtaG"/>
    <property type="match status" value="1"/>
</dbReference>
<dbReference type="Pfam" id="PF09678">
    <property type="entry name" value="Caa3_CtaG"/>
    <property type="match status" value="1"/>
</dbReference>
<feature type="transmembrane region" description="Helical" evidence="6">
    <location>
        <begin position="262"/>
        <end position="280"/>
    </location>
</feature>
<name>A0AA41XDU3_9BACI</name>
<reference evidence="7" key="1">
    <citation type="submission" date="2022-07" db="EMBL/GenBank/DDBJ databases">
        <authorList>
            <person name="Li W.-J."/>
            <person name="Deng Q.-Q."/>
        </authorList>
    </citation>
    <scope>NUCLEOTIDE SEQUENCE</scope>
    <source>
        <strain evidence="7">SYSU M60031</strain>
    </source>
</reference>
<evidence type="ECO:0000256" key="4">
    <source>
        <dbReference type="ARBA" id="ARBA00022989"/>
    </source>
</evidence>
<evidence type="ECO:0000256" key="6">
    <source>
        <dbReference type="SAM" id="Phobius"/>
    </source>
</evidence>
<evidence type="ECO:0000313" key="7">
    <source>
        <dbReference type="EMBL" id="MCP8970276.1"/>
    </source>
</evidence>
<dbReference type="GO" id="GO:0005886">
    <property type="term" value="C:plasma membrane"/>
    <property type="evidence" value="ECO:0007669"/>
    <property type="project" value="UniProtKB-SubCell"/>
</dbReference>
<dbReference type="AlphaFoldDB" id="A0AA41XDU3"/>
<feature type="transmembrane region" description="Helical" evidence="6">
    <location>
        <begin position="186"/>
        <end position="206"/>
    </location>
</feature>
<dbReference type="InterPro" id="IPR014108">
    <property type="entry name" value="Caa3-assmbl_CtaG"/>
</dbReference>
<feature type="transmembrane region" description="Helical" evidence="6">
    <location>
        <begin position="12"/>
        <end position="33"/>
    </location>
</feature>
<comment type="caution">
    <text evidence="7">The sequence shown here is derived from an EMBL/GenBank/DDBJ whole genome shotgun (WGS) entry which is preliminary data.</text>
</comment>
<dbReference type="RefSeq" id="WP_254760192.1">
    <property type="nucleotide sequence ID" value="NZ_JANCLT010000010.1"/>
</dbReference>
<keyword evidence="2" id="KW-1003">Cell membrane</keyword>